<accession>A0A0C3N4E7</accession>
<evidence type="ECO:0000313" key="3">
    <source>
        <dbReference type="Proteomes" id="UP000054217"/>
    </source>
</evidence>
<evidence type="ECO:0000313" key="2">
    <source>
        <dbReference type="EMBL" id="KIN95904.1"/>
    </source>
</evidence>
<dbReference type="Proteomes" id="UP000054217">
    <property type="component" value="Unassembled WGS sequence"/>
</dbReference>
<dbReference type="EMBL" id="KN832058">
    <property type="protein sequence ID" value="KIN95904.1"/>
    <property type="molecule type" value="Genomic_DNA"/>
</dbReference>
<proteinExistence type="predicted"/>
<dbReference type="InParanoid" id="A0A0C3N4E7"/>
<feature type="chain" id="PRO_5002167218" evidence="1">
    <location>
        <begin position="20"/>
        <end position="182"/>
    </location>
</feature>
<organism evidence="2 3">
    <name type="scientific">Pisolithus tinctorius Marx 270</name>
    <dbReference type="NCBI Taxonomy" id="870435"/>
    <lineage>
        <taxon>Eukaryota</taxon>
        <taxon>Fungi</taxon>
        <taxon>Dikarya</taxon>
        <taxon>Basidiomycota</taxon>
        <taxon>Agaricomycotina</taxon>
        <taxon>Agaricomycetes</taxon>
        <taxon>Agaricomycetidae</taxon>
        <taxon>Boletales</taxon>
        <taxon>Sclerodermatineae</taxon>
        <taxon>Pisolithaceae</taxon>
        <taxon>Pisolithus</taxon>
    </lineage>
</organism>
<reference evidence="2 3" key="1">
    <citation type="submission" date="2014-04" db="EMBL/GenBank/DDBJ databases">
        <authorList>
            <consortium name="DOE Joint Genome Institute"/>
            <person name="Kuo A."/>
            <person name="Kohler A."/>
            <person name="Costa M.D."/>
            <person name="Nagy L.G."/>
            <person name="Floudas D."/>
            <person name="Copeland A."/>
            <person name="Barry K.W."/>
            <person name="Cichocki N."/>
            <person name="Veneault-Fourrey C."/>
            <person name="LaButti K."/>
            <person name="Lindquist E.A."/>
            <person name="Lipzen A."/>
            <person name="Lundell T."/>
            <person name="Morin E."/>
            <person name="Murat C."/>
            <person name="Sun H."/>
            <person name="Tunlid A."/>
            <person name="Henrissat B."/>
            <person name="Grigoriev I.V."/>
            <person name="Hibbett D.S."/>
            <person name="Martin F."/>
            <person name="Nordberg H.P."/>
            <person name="Cantor M.N."/>
            <person name="Hua S.X."/>
        </authorList>
    </citation>
    <scope>NUCLEOTIDE SEQUENCE [LARGE SCALE GENOMIC DNA]</scope>
    <source>
        <strain evidence="2 3">Marx 270</strain>
    </source>
</reference>
<sequence>MKLFALTAVLSTFAVGVFATAIPPTPFVCQNEKVLATHFIGKNNEVEAQVLSCSNLPSLTARSGAQKRQTNVCGNTCNTNCFTPAGGGPDPNDCQVIADALLYDNQNIGQLFNITVGNPIFMQYASCETFFVNQASYNETYCRDDWSSVIEWVAFNCQSQQNAHGGNCVASDQTWFIQIQTS</sequence>
<keyword evidence="1" id="KW-0732">Signal</keyword>
<gene>
    <name evidence="2" type="ORF">M404DRAFT_1007106</name>
</gene>
<keyword evidence="3" id="KW-1185">Reference proteome</keyword>
<feature type="signal peptide" evidence="1">
    <location>
        <begin position="1"/>
        <end position="19"/>
    </location>
</feature>
<dbReference type="OrthoDB" id="3226519at2759"/>
<dbReference type="AlphaFoldDB" id="A0A0C3N4E7"/>
<evidence type="ECO:0000256" key="1">
    <source>
        <dbReference type="SAM" id="SignalP"/>
    </source>
</evidence>
<protein>
    <submittedName>
        <fullName evidence="2">Uncharacterized protein</fullName>
    </submittedName>
</protein>
<name>A0A0C3N4E7_PISTI</name>
<reference evidence="3" key="2">
    <citation type="submission" date="2015-01" db="EMBL/GenBank/DDBJ databases">
        <title>Evolutionary Origins and Diversification of the Mycorrhizal Mutualists.</title>
        <authorList>
            <consortium name="DOE Joint Genome Institute"/>
            <consortium name="Mycorrhizal Genomics Consortium"/>
            <person name="Kohler A."/>
            <person name="Kuo A."/>
            <person name="Nagy L.G."/>
            <person name="Floudas D."/>
            <person name="Copeland A."/>
            <person name="Barry K.W."/>
            <person name="Cichocki N."/>
            <person name="Veneault-Fourrey C."/>
            <person name="LaButti K."/>
            <person name="Lindquist E.A."/>
            <person name="Lipzen A."/>
            <person name="Lundell T."/>
            <person name="Morin E."/>
            <person name="Murat C."/>
            <person name="Riley R."/>
            <person name="Ohm R."/>
            <person name="Sun H."/>
            <person name="Tunlid A."/>
            <person name="Henrissat B."/>
            <person name="Grigoriev I.V."/>
            <person name="Hibbett D.S."/>
            <person name="Martin F."/>
        </authorList>
    </citation>
    <scope>NUCLEOTIDE SEQUENCE [LARGE SCALE GENOMIC DNA]</scope>
    <source>
        <strain evidence="3">Marx 270</strain>
    </source>
</reference>
<dbReference type="HOGENOM" id="CLU_107676_0_0_1"/>